<gene>
    <name evidence="1" type="ORF">BHS01_00300</name>
</gene>
<dbReference type="KEGG" id="lpaa:BHS01_00300"/>
<sequence length="75" mass="9065">MKFFYQDSYDNDNHKVSKNKKITETSDNILEKLYSLEDFIDAYFDALRYLDNEDIMSNLNLLQEFTKKIDTRIKL</sequence>
<evidence type="ECO:0000313" key="2">
    <source>
        <dbReference type="Proteomes" id="UP000516280"/>
    </source>
</evidence>
<dbReference type="EMBL" id="CP017195">
    <property type="protein sequence ID" value="QDJ27110.1"/>
    <property type="molecule type" value="Genomic_DNA"/>
</dbReference>
<proteinExistence type="predicted"/>
<accession>A0A7L4WCD1</accession>
<dbReference type="Proteomes" id="UP000516280">
    <property type="component" value="Chromosome"/>
</dbReference>
<dbReference type="AlphaFoldDB" id="A0A7L4WCD1"/>
<protein>
    <submittedName>
        <fullName evidence="1">Uncharacterized protein</fullName>
    </submittedName>
</protein>
<name>A0A7L4WCD1_9LACT</name>
<dbReference type="RefSeq" id="WP_109833800.1">
    <property type="nucleotide sequence ID" value="NZ_CP017195.1"/>
</dbReference>
<organism evidence="1 2">
    <name type="scientific">Pseudolactococcus paracarnosus</name>
    <dbReference type="NCBI Taxonomy" id="2749962"/>
    <lineage>
        <taxon>Bacteria</taxon>
        <taxon>Bacillati</taxon>
        <taxon>Bacillota</taxon>
        <taxon>Bacilli</taxon>
        <taxon>Lactobacillales</taxon>
        <taxon>Streptococcaceae</taxon>
        <taxon>Pseudolactococcus</taxon>
    </lineage>
</organism>
<reference evidence="1 2" key="1">
    <citation type="submission" date="2016-09" db="EMBL/GenBank/DDBJ databases">
        <title>Lactic acid bacteria from MAP meat Genome sequencing and assembly.</title>
        <authorList>
            <person name="Behr J."/>
            <person name="Hilgarth M."/>
            <person name="Vogel R.F."/>
        </authorList>
    </citation>
    <scope>NUCLEOTIDE SEQUENCE [LARGE SCALE GENOMIC DNA]</scope>
    <source>
        <strain evidence="1 2">TMW21615</strain>
    </source>
</reference>
<evidence type="ECO:0000313" key="1">
    <source>
        <dbReference type="EMBL" id="QDJ27110.1"/>
    </source>
</evidence>